<protein>
    <submittedName>
        <fullName evidence="1">Metal-iron-binding protein</fullName>
    </submittedName>
</protein>
<comment type="caution">
    <text evidence="1">The sequence shown here is derived from an EMBL/GenBank/DDBJ whole genome shotgun (WGS) entry which is preliminary data.</text>
</comment>
<keyword evidence="2" id="KW-1185">Reference proteome</keyword>
<dbReference type="OrthoDB" id="1926194at2"/>
<dbReference type="InterPro" id="IPR009078">
    <property type="entry name" value="Ferritin-like_SF"/>
</dbReference>
<dbReference type="RefSeq" id="WP_050607665.1">
    <property type="nucleotide sequence ID" value="NZ_CABKUB010000006.1"/>
</dbReference>
<dbReference type="AlphaFoldDB" id="A0A6M0R830"/>
<dbReference type="Gene3D" id="1.20.1260.10">
    <property type="match status" value="2"/>
</dbReference>
<gene>
    <name evidence="1" type="ORF">FDF74_04050</name>
</gene>
<evidence type="ECO:0000313" key="2">
    <source>
        <dbReference type="Proteomes" id="UP000473885"/>
    </source>
</evidence>
<dbReference type="SUPFAM" id="SSF47240">
    <property type="entry name" value="Ferritin-like"/>
    <property type="match status" value="1"/>
</dbReference>
<evidence type="ECO:0000313" key="1">
    <source>
        <dbReference type="EMBL" id="NEZ46385.1"/>
    </source>
</evidence>
<dbReference type="EMBL" id="SXDP01000002">
    <property type="protein sequence ID" value="NEZ46385.1"/>
    <property type="molecule type" value="Genomic_DNA"/>
</dbReference>
<reference evidence="1 2" key="1">
    <citation type="submission" date="2019-04" db="EMBL/GenBank/DDBJ databases">
        <title>Genome sequencing of Clostridium botulinum Groups I-IV and Clostridium butyricum.</title>
        <authorList>
            <person name="Brunt J."/>
            <person name="Van Vliet A.H.M."/>
            <person name="Stringer S.C."/>
            <person name="Carter A.T."/>
            <person name="Peck M.W."/>
        </authorList>
    </citation>
    <scope>NUCLEOTIDE SEQUENCE [LARGE SCALE GENOMIC DNA]</scope>
    <source>
        <strain evidence="1 2">IFR 18/094</strain>
    </source>
</reference>
<dbReference type="Proteomes" id="UP000473885">
    <property type="component" value="Unassembled WGS sequence"/>
</dbReference>
<accession>A0A6M0R830</accession>
<proteinExistence type="predicted"/>
<organism evidence="1 2">
    <name type="scientific">Clostridium niameyense</name>
    <dbReference type="NCBI Taxonomy" id="1622073"/>
    <lineage>
        <taxon>Bacteria</taxon>
        <taxon>Bacillati</taxon>
        <taxon>Bacillota</taxon>
        <taxon>Clostridia</taxon>
        <taxon>Eubacteriales</taxon>
        <taxon>Clostridiaceae</taxon>
        <taxon>Clostridium</taxon>
    </lineage>
</organism>
<sequence>MESLYCPICGVEISKKNYNLNKYAFEEENSIDSIKFCPVCGVELKYLSDKPFVYTIKKEELNEDILKILDHAMKLEIFNGDFYKKAAMLSKDLHISKLFKDLANIEYAHANVHKRLACYDKLPEINNMDYSRYNEDEILLDMAEKREKHAVEYYNKYREYTNLDTIKLVFDALKSVEINHIHIINEK</sequence>
<dbReference type="InterPro" id="IPR012347">
    <property type="entry name" value="Ferritin-like"/>
</dbReference>
<name>A0A6M0R830_9CLOT</name>